<accession>A0ABY2JKP9</accession>
<name>A0ABY2JKP9_9MICO</name>
<feature type="signal peptide" evidence="1">
    <location>
        <begin position="1"/>
        <end position="23"/>
    </location>
</feature>
<feature type="chain" id="PRO_5047350227" evidence="1">
    <location>
        <begin position="24"/>
        <end position="577"/>
    </location>
</feature>
<dbReference type="InterPro" id="IPR007253">
    <property type="entry name" value="Cell_wall-bd_2"/>
</dbReference>
<evidence type="ECO:0000313" key="2">
    <source>
        <dbReference type="EMBL" id="TFD05758.1"/>
    </source>
</evidence>
<dbReference type="InterPro" id="IPR051922">
    <property type="entry name" value="Bact_Sporulation_Assoc"/>
</dbReference>
<protein>
    <submittedName>
        <fullName evidence="2">Cell wall-binding repeat-containing protein</fullName>
    </submittedName>
</protein>
<dbReference type="Proteomes" id="UP000297851">
    <property type="component" value="Unassembled WGS sequence"/>
</dbReference>
<reference evidence="2 3" key="1">
    <citation type="submission" date="2019-03" db="EMBL/GenBank/DDBJ databases">
        <title>Genomics of glacier-inhabiting Cryobacterium strains.</title>
        <authorList>
            <person name="Liu Q."/>
            <person name="Xin Y.-H."/>
        </authorList>
    </citation>
    <scope>NUCLEOTIDE SEQUENCE [LARGE SCALE GENOMIC DNA]</scope>
    <source>
        <strain evidence="2 3">TMT2-16</strain>
    </source>
</reference>
<dbReference type="Pfam" id="PF04122">
    <property type="entry name" value="CW_binding_2"/>
    <property type="match status" value="3"/>
</dbReference>
<organism evidence="2 3">
    <name type="scientific">Cryobacterium sandaracinum</name>
    <dbReference type="NCBI Taxonomy" id="1259247"/>
    <lineage>
        <taxon>Bacteria</taxon>
        <taxon>Bacillati</taxon>
        <taxon>Actinomycetota</taxon>
        <taxon>Actinomycetes</taxon>
        <taxon>Micrococcales</taxon>
        <taxon>Microbacteriaceae</taxon>
        <taxon>Cryobacterium</taxon>
    </lineage>
</organism>
<dbReference type="EMBL" id="SOGO01000011">
    <property type="protein sequence ID" value="TFD05758.1"/>
    <property type="molecule type" value="Genomic_DNA"/>
</dbReference>
<keyword evidence="3" id="KW-1185">Reference proteome</keyword>
<evidence type="ECO:0000256" key="1">
    <source>
        <dbReference type="SAM" id="SignalP"/>
    </source>
</evidence>
<sequence>MVLAVVIIASGLASLQPAAPAQAAPDADQPYLSNLLAAETLAISRADFRAGNLISDGNFYNGSALSEFEVQKFLSTQVPACRAGYTCLKLFRQTTSNKAADAVCGAYAGADGESAARIITKVGLACGISQQVLLVLLQKEQGLVTDTWPLQNQYDRAVGYNCPGTTSCDPEYLGFFKQLFSAARQFKFYSSPANTTLTYFPVGAASKIKYSSHPERECASPAVTIQNKATAALYYYTPFQPNAAALTNFFGDGDECSEYGNRNFWGIYNGWFGSSMIDRRSGPDRFDASAAISRASFGRDVATVYVANGFNFPDALSGAPVAAKDGSPILLVTPGGIPTSIAAELGRLDPQRIVVLGGPASVSAAVETALRPFTTGTVERWDGADRFEASAAISRTSFGPNVPVVYVANGFNFPDALSGAPVAAKDGSPILLVTPGGIPTSIAAELGRLDPQRIVVLGGPASVSAAVETALRPFTTGTVERWDGADRFEASAAISRTSFGPNVPVVYLANGLTFPDALSGAPVAGKDRSPVLLVTADSIPTSIATELKRLQPAKIVVLGGTSSVTAELTGKLNAYLR</sequence>
<evidence type="ECO:0000313" key="3">
    <source>
        <dbReference type="Proteomes" id="UP000297851"/>
    </source>
</evidence>
<proteinExistence type="predicted"/>
<dbReference type="RefSeq" id="WP_134372265.1">
    <property type="nucleotide sequence ID" value="NZ_SOGO01000011.1"/>
</dbReference>
<gene>
    <name evidence="2" type="ORF">E3T25_03685</name>
</gene>
<dbReference type="PANTHER" id="PTHR30032:SF4">
    <property type="entry name" value="AMIDASE ENHANCER"/>
    <property type="match status" value="1"/>
</dbReference>
<keyword evidence="1" id="KW-0732">Signal</keyword>
<dbReference type="PANTHER" id="PTHR30032">
    <property type="entry name" value="N-ACETYLMURAMOYL-L-ALANINE AMIDASE-RELATED"/>
    <property type="match status" value="1"/>
</dbReference>
<comment type="caution">
    <text evidence="2">The sequence shown here is derived from an EMBL/GenBank/DDBJ whole genome shotgun (WGS) entry which is preliminary data.</text>
</comment>